<sequence>MKKTYRLRIRQNTFTPSNLLQKEITYVDLFCGLGAFHSAFDSVSTEQKKYKCVFACDIDENVRKLYEANYGIKPVGDINAIDISKLPAFDILCAGFPCQPYSISGNKNGFDDEKRGNLFFSILKIVDGKTPNTIILENVKNLHTIHGGAVFATIKSELEKRGYFVSYKIINSKFYNCPQARQRIFIVGQKSAPYEFLVDPSNEITAVSTILDNSETRFLDYYGKYRLEAVGAVGGDVVREDSCRMLYKVINKVSGKGGRQGERVYSIDSCGPTICASSGGPGAKTGLYYIDNKVRRLNAKEGLKMFGYSDEYKWTNIVKEEDMLFYLGNSIVVNVAKAVVSNL</sequence>
<dbReference type="PANTHER" id="PTHR46098">
    <property type="entry name" value="TRNA (CYTOSINE(38)-C(5))-METHYLTRANSFERASE"/>
    <property type="match status" value="1"/>
</dbReference>
<dbReference type="InterPro" id="IPR050750">
    <property type="entry name" value="C5-MTase"/>
</dbReference>
<proteinExistence type="predicted"/>
<accession>A0A6C0JH18</accession>
<dbReference type="InterPro" id="IPR029063">
    <property type="entry name" value="SAM-dependent_MTases_sf"/>
</dbReference>
<evidence type="ECO:0008006" key="5">
    <source>
        <dbReference type="Google" id="ProtNLM"/>
    </source>
</evidence>
<dbReference type="PROSITE" id="PS51679">
    <property type="entry name" value="SAM_MT_C5"/>
    <property type="match status" value="1"/>
</dbReference>
<dbReference type="EMBL" id="MN740405">
    <property type="protein sequence ID" value="QHU04932.1"/>
    <property type="molecule type" value="Genomic_DNA"/>
</dbReference>
<reference evidence="4" key="1">
    <citation type="journal article" date="2020" name="Nature">
        <title>Giant virus diversity and host interactions through global metagenomics.</title>
        <authorList>
            <person name="Schulz F."/>
            <person name="Roux S."/>
            <person name="Paez-Espino D."/>
            <person name="Jungbluth S."/>
            <person name="Walsh D.A."/>
            <person name="Denef V.J."/>
            <person name="McMahon K.D."/>
            <person name="Konstantinidis K.T."/>
            <person name="Eloe-Fadrosh E.A."/>
            <person name="Kyrpides N.C."/>
            <person name="Woyke T."/>
        </authorList>
    </citation>
    <scope>NUCLEOTIDE SEQUENCE</scope>
    <source>
        <strain evidence="4">GVMAG-M-3300027708-5</strain>
    </source>
</reference>
<organism evidence="4">
    <name type="scientific">viral metagenome</name>
    <dbReference type="NCBI Taxonomy" id="1070528"/>
    <lineage>
        <taxon>unclassified sequences</taxon>
        <taxon>metagenomes</taxon>
        <taxon>organismal metagenomes</taxon>
    </lineage>
</organism>
<evidence type="ECO:0000256" key="1">
    <source>
        <dbReference type="ARBA" id="ARBA00022603"/>
    </source>
</evidence>
<keyword evidence="3" id="KW-0949">S-adenosyl-L-methionine</keyword>
<dbReference type="NCBIfam" id="TIGR00675">
    <property type="entry name" value="dcm"/>
    <property type="match status" value="1"/>
</dbReference>
<dbReference type="PROSITE" id="PS00094">
    <property type="entry name" value="C5_MTASE_1"/>
    <property type="match status" value="1"/>
</dbReference>
<dbReference type="Gene3D" id="3.40.50.150">
    <property type="entry name" value="Vaccinia Virus protein VP39"/>
    <property type="match status" value="1"/>
</dbReference>
<dbReference type="InterPro" id="IPR001525">
    <property type="entry name" value="C5_MeTfrase"/>
</dbReference>
<keyword evidence="2" id="KW-0808">Transferase</keyword>
<evidence type="ECO:0000256" key="3">
    <source>
        <dbReference type="ARBA" id="ARBA00022691"/>
    </source>
</evidence>
<evidence type="ECO:0000313" key="4">
    <source>
        <dbReference type="EMBL" id="QHU04932.1"/>
    </source>
</evidence>
<dbReference type="SUPFAM" id="SSF53335">
    <property type="entry name" value="S-adenosyl-L-methionine-dependent methyltransferases"/>
    <property type="match status" value="1"/>
</dbReference>
<dbReference type="GO" id="GO:0032259">
    <property type="term" value="P:methylation"/>
    <property type="evidence" value="ECO:0007669"/>
    <property type="project" value="UniProtKB-KW"/>
</dbReference>
<evidence type="ECO:0000256" key="2">
    <source>
        <dbReference type="ARBA" id="ARBA00022679"/>
    </source>
</evidence>
<dbReference type="GO" id="GO:0008168">
    <property type="term" value="F:methyltransferase activity"/>
    <property type="evidence" value="ECO:0007669"/>
    <property type="project" value="UniProtKB-KW"/>
</dbReference>
<keyword evidence="1" id="KW-0489">Methyltransferase</keyword>
<dbReference type="Gene3D" id="3.90.120.10">
    <property type="entry name" value="DNA Methylase, subunit A, domain 2"/>
    <property type="match status" value="1"/>
</dbReference>
<dbReference type="InterPro" id="IPR018117">
    <property type="entry name" value="C5_DNA_meth_AS"/>
</dbReference>
<name>A0A6C0JH18_9ZZZZ</name>
<dbReference type="PANTHER" id="PTHR46098:SF1">
    <property type="entry name" value="TRNA (CYTOSINE(38)-C(5))-METHYLTRANSFERASE"/>
    <property type="match status" value="1"/>
</dbReference>
<protein>
    <recommendedName>
        <fullName evidence="5">DNA (cytosine-5-)-methyltransferase</fullName>
    </recommendedName>
</protein>
<dbReference type="Pfam" id="PF00145">
    <property type="entry name" value="DNA_methylase"/>
    <property type="match status" value="1"/>
</dbReference>
<dbReference type="PRINTS" id="PR00105">
    <property type="entry name" value="C5METTRFRASE"/>
</dbReference>
<dbReference type="AlphaFoldDB" id="A0A6C0JH18"/>